<dbReference type="FunFam" id="1.10.287.70:FF:000123">
    <property type="entry name" value="Potassium channel KAT3"/>
    <property type="match status" value="1"/>
</dbReference>
<evidence type="ECO:0000313" key="19">
    <source>
        <dbReference type="EMBL" id="PNR61611.1"/>
    </source>
</evidence>
<dbReference type="SUPFAM" id="SSF51206">
    <property type="entry name" value="cAMP-binding domain-like"/>
    <property type="match status" value="1"/>
</dbReference>
<evidence type="ECO:0000256" key="15">
    <source>
        <dbReference type="SAM" id="Phobius"/>
    </source>
</evidence>
<feature type="transmembrane region" description="Helical" evidence="15">
    <location>
        <begin position="287"/>
        <end position="305"/>
    </location>
</feature>
<reference evidence="19 21" key="3">
    <citation type="journal article" date="2018" name="Plant J.">
        <title>The Physcomitrella patens chromosome-scale assembly reveals moss genome structure and evolution.</title>
        <authorList>
            <person name="Lang D."/>
            <person name="Ullrich K.K."/>
            <person name="Murat F."/>
            <person name="Fuchs J."/>
            <person name="Jenkins J."/>
            <person name="Haas F.B."/>
            <person name="Piednoel M."/>
            <person name="Gundlach H."/>
            <person name="Van Bel M."/>
            <person name="Meyberg R."/>
            <person name="Vives C."/>
            <person name="Morata J."/>
            <person name="Symeonidi A."/>
            <person name="Hiss M."/>
            <person name="Muchero W."/>
            <person name="Kamisugi Y."/>
            <person name="Saleh O."/>
            <person name="Blanc G."/>
            <person name="Decker E.L."/>
            <person name="van Gessel N."/>
            <person name="Grimwood J."/>
            <person name="Hayes R.D."/>
            <person name="Graham S.W."/>
            <person name="Gunter L.E."/>
            <person name="McDaniel S.F."/>
            <person name="Hoernstein S.N.W."/>
            <person name="Larsson A."/>
            <person name="Li F.W."/>
            <person name="Perroud P.F."/>
            <person name="Phillips J."/>
            <person name="Ranjan P."/>
            <person name="Rokshar D.S."/>
            <person name="Rothfels C.J."/>
            <person name="Schneider L."/>
            <person name="Shu S."/>
            <person name="Stevenson D.W."/>
            <person name="Thummler F."/>
            <person name="Tillich M."/>
            <person name="Villarreal Aguilar J.C."/>
            <person name="Widiez T."/>
            <person name="Wong G.K."/>
            <person name="Wymore A."/>
            <person name="Zhang Y."/>
            <person name="Zimmer A.D."/>
            <person name="Quatrano R.S."/>
            <person name="Mayer K.F.X."/>
            <person name="Goodstein D."/>
            <person name="Casacuberta J.M."/>
            <person name="Vandepoele K."/>
            <person name="Reski R."/>
            <person name="Cuming A.C."/>
            <person name="Tuskan G.A."/>
            <person name="Maumus F."/>
            <person name="Salse J."/>
            <person name="Schmutz J."/>
            <person name="Rensing S.A."/>
        </authorList>
    </citation>
    <scope>NUCLEOTIDE SEQUENCE [LARGE SCALE GENOMIC DNA]</scope>
    <source>
        <strain evidence="20 21">cv. Gransden 2004</strain>
    </source>
</reference>
<dbReference type="Gene3D" id="2.60.120.10">
    <property type="entry name" value="Jelly Rolls"/>
    <property type="match status" value="1"/>
</dbReference>
<dbReference type="Gene3D" id="1.10.287.70">
    <property type="match status" value="1"/>
</dbReference>
<keyword evidence="8" id="KW-0630">Potassium</keyword>
<keyword evidence="6" id="KW-0631">Potassium channel</keyword>
<dbReference type="GO" id="GO:0034702">
    <property type="term" value="C:monoatomic ion channel complex"/>
    <property type="evidence" value="ECO:0007669"/>
    <property type="project" value="UniProtKB-KW"/>
</dbReference>
<feature type="domain" description="KHA" evidence="17">
    <location>
        <begin position="842"/>
        <end position="926"/>
    </location>
</feature>
<dbReference type="Gramene" id="Pp3c1_560V3.2">
    <property type="protein sequence ID" value="Pp3c1_560V3.2"/>
    <property type="gene ID" value="Pp3c1_560"/>
</dbReference>
<dbReference type="PRINTS" id="PR01463">
    <property type="entry name" value="EAGCHANLFMLY"/>
</dbReference>
<dbReference type="EnsemblPlants" id="Pp3c1_560V3.2">
    <property type="protein sequence ID" value="Pp3c1_560V3.2"/>
    <property type="gene ID" value="Pp3c1_560"/>
</dbReference>
<evidence type="ECO:0000313" key="20">
    <source>
        <dbReference type="EnsemblPlants" id="Pp3c1_560V3.1"/>
    </source>
</evidence>
<evidence type="ECO:0000256" key="14">
    <source>
        <dbReference type="SAM" id="MobiDB-lite"/>
    </source>
</evidence>
<dbReference type="AlphaFoldDB" id="A5PH36"/>
<dbReference type="SMART" id="SM00100">
    <property type="entry name" value="cNMP"/>
    <property type="match status" value="1"/>
</dbReference>
<dbReference type="CDD" id="cd00038">
    <property type="entry name" value="CAP_ED"/>
    <property type="match status" value="1"/>
</dbReference>
<dbReference type="STRING" id="3218.A5PH36"/>
<evidence type="ECO:0000256" key="8">
    <source>
        <dbReference type="ARBA" id="ARBA00022958"/>
    </source>
</evidence>
<dbReference type="FunFam" id="2.60.120.10:FF:000074">
    <property type="entry name" value="Potassium channel KAT2"/>
    <property type="match status" value="1"/>
</dbReference>
<protein>
    <submittedName>
        <fullName evidence="18">AKT1 inward rectifier channel</fullName>
    </submittedName>
</protein>
<feature type="transmembrane region" description="Helical" evidence="15">
    <location>
        <begin position="106"/>
        <end position="124"/>
    </location>
</feature>
<dbReference type="Pfam" id="PF11834">
    <property type="entry name" value="KHA"/>
    <property type="match status" value="1"/>
</dbReference>
<feature type="repeat" description="ANK" evidence="13">
    <location>
        <begin position="667"/>
        <end position="699"/>
    </location>
</feature>
<evidence type="ECO:0000256" key="9">
    <source>
        <dbReference type="ARBA" id="ARBA00022989"/>
    </source>
</evidence>
<evidence type="ECO:0000256" key="7">
    <source>
        <dbReference type="ARBA" id="ARBA00022882"/>
    </source>
</evidence>
<evidence type="ECO:0000256" key="6">
    <source>
        <dbReference type="ARBA" id="ARBA00022826"/>
    </source>
</evidence>
<dbReference type="SUPFAM" id="SSF48403">
    <property type="entry name" value="Ankyrin repeat"/>
    <property type="match status" value="1"/>
</dbReference>
<dbReference type="GO" id="GO:0005249">
    <property type="term" value="F:voltage-gated potassium channel activity"/>
    <property type="evidence" value="ECO:0007669"/>
    <property type="project" value="InterPro"/>
</dbReference>
<dbReference type="PANTHER" id="PTHR45743">
    <property type="entry name" value="POTASSIUM CHANNEL AKT1"/>
    <property type="match status" value="1"/>
</dbReference>
<evidence type="ECO:0000256" key="1">
    <source>
        <dbReference type="ARBA" id="ARBA00004141"/>
    </source>
</evidence>
<keyword evidence="3" id="KW-0813">Transport</keyword>
<dbReference type="InterPro" id="IPR003938">
    <property type="entry name" value="K_chnl_volt-dep_EAG/ELK/ERG"/>
</dbReference>
<keyword evidence="9 15" id="KW-1133">Transmembrane helix</keyword>
<evidence type="ECO:0000256" key="13">
    <source>
        <dbReference type="PROSITE-ProRule" id="PRU00023"/>
    </source>
</evidence>
<dbReference type="Gene3D" id="1.25.40.20">
    <property type="entry name" value="Ankyrin repeat-containing domain"/>
    <property type="match status" value="1"/>
</dbReference>
<dbReference type="SUPFAM" id="SSF81324">
    <property type="entry name" value="Voltage-gated potassium channels"/>
    <property type="match status" value="1"/>
</dbReference>
<keyword evidence="7" id="KW-0851">Voltage-gated channel</keyword>
<keyword evidence="11 15" id="KW-0472">Membrane</keyword>
<comment type="similarity">
    <text evidence="2">Belongs to the potassium channel family. Plant (TC 1.A.1.4) subfamily.</text>
</comment>
<feature type="region of interest" description="Disordered" evidence="14">
    <location>
        <begin position="730"/>
        <end position="776"/>
    </location>
</feature>
<sequence>MGWSVSGLTHKVLGAVGLMKYGNQRKASTPSIFSHAYSSGMLPALGSNQSTKNVLQKKYVIHPYNKNYRYWQGILVVLVFYSAWVSPFEFGFVQNPRGALLTVDNIVNFLFFIDIVLTFFVAYLDTSTFLMEDNLKKIAIRYLRTWFILDVVSTVPLAAVIAIFTGKYETGFAASFVNLLRLWRLRRVSDVFARVEKNVKFSYFWTRCLKLFLVTVFVCHFAACSYYLLAARHPASKEADTWLGAVLPNFKEESLWARYVTSMYWSITTLATVGYGDLHPVNRGEMIFTILYMLLNLALTAYIIGNMTNLITRLTARTRDYRDSVQQLVEFATRNQLPRKLHEQMISHVQLKFKTESLQHQGTIATLPKAIRSSVAQFLFFNTVEKVYLFQGTSYNFRTQLVSEMKVEFFPPREEIILVNEAPSEFYIVVNGSADVIIRREEAGSEQILMTAQATDVIGEIGVICYRPQPFTVRSRKLSQLLRLDRIVFMNIVQQYKEDGQKIVDNLLQRLREAYDPRFEELSSEIEALLVEGGEISEPSVCAVAAGGNVEVMQQLLSKGAEVDKTDYHGRTALVIASSKGYEECVKLLLEHGADPNKADVYGKVPLLEALIARDTATVKLLSENGATLKNADMGVYLGQAVLDCNRDLIDDYLKYGTDINTAGESEGLSALHIAVIDGNMDMVRFLVSRGADPHIKPGDEATLTAYELAERSADHPEIASFLKAQSVRDEPYSSITPRESTSNANQKRLPRKGSSNVEFQIDEVTPPPSPNKGFSGERTIHSLMRKQSARGRLMTIRGQKTLSRQLNANQNPSGWGLRRRDNRDPLQTFPSAGAAKEVPLRVIIHSYHPWNKEAVGLGKVVLLPKTIEEVLKIANEKFNNHPTKVLNKEAAEIDDLSVIRENDNLYVINDSEKLNTSSPPGMDTDDLIARLQAIVTALSQPKP</sequence>
<dbReference type="InterPro" id="IPR000595">
    <property type="entry name" value="cNMP-bd_dom"/>
</dbReference>
<name>A5PH36_PHYPA</name>
<dbReference type="Pfam" id="PF12796">
    <property type="entry name" value="Ank_2"/>
    <property type="match status" value="2"/>
</dbReference>
<keyword evidence="10" id="KW-0406">Ion transport</keyword>
<organism evidence="18">
    <name type="scientific">Physcomitrium patens</name>
    <name type="common">Spreading-leaved earth moss</name>
    <name type="synonym">Physcomitrella patens</name>
    <dbReference type="NCBI Taxonomy" id="3218"/>
    <lineage>
        <taxon>Eukaryota</taxon>
        <taxon>Viridiplantae</taxon>
        <taxon>Streptophyta</taxon>
        <taxon>Embryophyta</taxon>
        <taxon>Bryophyta</taxon>
        <taxon>Bryophytina</taxon>
        <taxon>Bryopsida</taxon>
        <taxon>Funariidae</taxon>
        <taxon>Funariales</taxon>
        <taxon>Funariaceae</taxon>
        <taxon>Physcomitrium</taxon>
    </lineage>
</organism>
<dbReference type="InterPro" id="IPR014710">
    <property type="entry name" value="RmlC-like_jellyroll"/>
</dbReference>
<keyword evidence="12" id="KW-0407">Ion channel</keyword>
<evidence type="ECO:0000259" key="17">
    <source>
        <dbReference type="PROSITE" id="PS51490"/>
    </source>
</evidence>
<keyword evidence="4" id="KW-0633">Potassium transport</keyword>
<dbReference type="InterPro" id="IPR036770">
    <property type="entry name" value="Ankyrin_rpt-contain_sf"/>
</dbReference>
<evidence type="ECO:0000256" key="10">
    <source>
        <dbReference type="ARBA" id="ARBA00023065"/>
    </source>
</evidence>
<evidence type="ECO:0000259" key="16">
    <source>
        <dbReference type="PROSITE" id="PS50042"/>
    </source>
</evidence>
<dbReference type="OrthoDB" id="426293at2759"/>
<dbReference type="PROSITE" id="PS50088">
    <property type="entry name" value="ANK_REPEAT"/>
    <property type="match status" value="2"/>
</dbReference>
<reference evidence="18" key="1">
    <citation type="submission" date="2007-04" db="EMBL/GenBank/DDBJ databases">
        <title>Potassium transporters in the moss Physcomitrella patens and flowering plants are coincident. Complex effects of the pphak1 diruption.</title>
        <authorList>
            <person name="Garciadeblas B."/>
            <person name="Barrero-Gil J."/>
            <person name="Benito B."/>
            <person name="Rodriguez-Navarro A."/>
        </authorList>
    </citation>
    <scope>NUCLEOTIDE SEQUENCE</scope>
</reference>
<feature type="compositionally biased region" description="Polar residues" evidence="14">
    <location>
        <begin position="734"/>
        <end position="747"/>
    </location>
</feature>
<evidence type="ECO:0000256" key="2">
    <source>
        <dbReference type="ARBA" id="ARBA00007929"/>
    </source>
</evidence>
<reference evidence="20" key="4">
    <citation type="submission" date="2020-12" db="UniProtKB">
        <authorList>
            <consortium name="EnsemblPlants"/>
        </authorList>
    </citation>
    <scope>IDENTIFICATION</scope>
</reference>
<comment type="subcellular location">
    <subcellularLocation>
        <location evidence="1">Membrane</location>
        <topology evidence="1">Multi-pass membrane protein</topology>
    </subcellularLocation>
</comment>
<proteinExistence type="inferred from homology"/>
<dbReference type="Gene3D" id="1.10.287.630">
    <property type="entry name" value="Helix hairpin bin"/>
    <property type="match status" value="1"/>
</dbReference>
<dbReference type="InterPro" id="IPR045319">
    <property type="entry name" value="KAT/AKT"/>
</dbReference>
<dbReference type="TCDB" id="1.A.1.4.10">
    <property type="family name" value="the voltage-gated ion channel (vic) superfamily"/>
</dbReference>
<feature type="domain" description="Cyclic nucleotide-binding" evidence="16">
    <location>
        <begin position="389"/>
        <end position="510"/>
    </location>
</feature>
<dbReference type="PROSITE" id="PS50042">
    <property type="entry name" value="CNMP_BINDING_3"/>
    <property type="match status" value="1"/>
</dbReference>
<feature type="repeat" description="ANK" evidence="13">
    <location>
        <begin position="569"/>
        <end position="601"/>
    </location>
</feature>
<reference evidence="19 21" key="2">
    <citation type="journal article" date="2008" name="Science">
        <title>The Physcomitrella genome reveals evolutionary insights into the conquest of land by plants.</title>
        <authorList>
            <person name="Rensing S."/>
            <person name="Lang D."/>
            <person name="Zimmer A."/>
            <person name="Terry A."/>
            <person name="Salamov A."/>
            <person name="Shapiro H."/>
            <person name="Nishiyama T."/>
            <person name="Perroud P.-F."/>
            <person name="Lindquist E."/>
            <person name="Kamisugi Y."/>
            <person name="Tanahashi T."/>
            <person name="Sakakibara K."/>
            <person name="Fujita T."/>
            <person name="Oishi K."/>
            <person name="Shin-I T."/>
            <person name="Kuroki Y."/>
            <person name="Toyoda A."/>
            <person name="Suzuki Y."/>
            <person name="Hashimoto A."/>
            <person name="Yamaguchi K."/>
            <person name="Sugano A."/>
            <person name="Kohara Y."/>
            <person name="Fujiyama A."/>
            <person name="Anterola A."/>
            <person name="Aoki S."/>
            <person name="Ashton N."/>
            <person name="Barbazuk W.B."/>
            <person name="Barker E."/>
            <person name="Bennetzen J."/>
            <person name="Bezanilla M."/>
            <person name="Blankenship R."/>
            <person name="Cho S.H."/>
            <person name="Dutcher S."/>
            <person name="Estelle M."/>
            <person name="Fawcett J.A."/>
            <person name="Gundlach H."/>
            <person name="Hanada K."/>
            <person name="Heyl A."/>
            <person name="Hicks K.A."/>
            <person name="Hugh J."/>
            <person name="Lohr M."/>
            <person name="Mayer K."/>
            <person name="Melkozernov A."/>
            <person name="Murata T."/>
            <person name="Nelson D."/>
            <person name="Pils B."/>
            <person name="Prigge M."/>
            <person name="Reiss B."/>
            <person name="Renner T."/>
            <person name="Rombauts S."/>
            <person name="Rushton P."/>
            <person name="Sanderfoot A."/>
            <person name="Schween G."/>
            <person name="Shiu S.-H."/>
            <person name="Stueber K."/>
            <person name="Theodoulou F.L."/>
            <person name="Tu H."/>
            <person name="Van de Peer Y."/>
            <person name="Verrier P.J."/>
            <person name="Waters E."/>
            <person name="Wood A."/>
            <person name="Yang L."/>
            <person name="Cove D."/>
            <person name="Cuming A."/>
            <person name="Hasebe M."/>
            <person name="Lucas S."/>
            <person name="Mishler D.B."/>
            <person name="Reski R."/>
            <person name="Grigoriev I."/>
            <person name="Quatrano R.S."/>
            <person name="Boore J.L."/>
        </authorList>
    </citation>
    <scope>NUCLEOTIDE SEQUENCE [LARGE SCALE GENOMIC DNA]</scope>
    <source>
        <strain evidence="20 21">cv. Gransden 2004</strain>
    </source>
</reference>
<dbReference type="EMBL" id="ABEU02000001">
    <property type="protein sequence ID" value="PNR61611.1"/>
    <property type="molecule type" value="Genomic_DNA"/>
</dbReference>
<feature type="transmembrane region" description="Helical" evidence="15">
    <location>
        <begin position="256"/>
        <end position="275"/>
    </location>
</feature>
<evidence type="ECO:0000256" key="12">
    <source>
        <dbReference type="ARBA" id="ARBA00023303"/>
    </source>
</evidence>
<dbReference type="EnsemblPlants" id="Pp3c1_560V3.1">
    <property type="protein sequence ID" value="Pp3c1_560V3.1"/>
    <property type="gene ID" value="Pp3c1_560"/>
</dbReference>
<feature type="transmembrane region" description="Helical" evidence="15">
    <location>
        <begin position="208"/>
        <end position="229"/>
    </location>
</feature>
<keyword evidence="5 15" id="KW-0812">Transmembrane</keyword>
<keyword evidence="13" id="KW-0040">ANK repeat</keyword>
<dbReference type="Gramene" id="Pp3c1_560V3.1">
    <property type="protein sequence ID" value="Pp3c1_560V3.1"/>
    <property type="gene ID" value="Pp3c1_560"/>
</dbReference>
<dbReference type="InterPro" id="IPR002110">
    <property type="entry name" value="Ankyrin_rpt"/>
</dbReference>
<dbReference type="Pfam" id="PF00520">
    <property type="entry name" value="Ion_trans"/>
    <property type="match status" value="1"/>
</dbReference>
<keyword evidence="21" id="KW-1185">Reference proteome</keyword>
<evidence type="ECO:0000313" key="18">
    <source>
        <dbReference type="EMBL" id="CAM88966.1"/>
    </source>
</evidence>
<dbReference type="EMBL" id="AM695749">
    <property type="protein sequence ID" value="CAM88966.1"/>
    <property type="molecule type" value="Genomic_DNA"/>
</dbReference>
<dbReference type="InterPro" id="IPR018490">
    <property type="entry name" value="cNMP-bd_dom_sf"/>
</dbReference>
<accession>A5PH36</accession>
<feature type="transmembrane region" description="Helical" evidence="15">
    <location>
        <begin position="145"/>
        <end position="164"/>
    </location>
</feature>
<dbReference type="PROSITE" id="PS51490">
    <property type="entry name" value="KHA"/>
    <property type="match status" value="1"/>
</dbReference>
<dbReference type="PROSITE" id="PS50297">
    <property type="entry name" value="ANK_REP_REGION"/>
    <property type="match status" value="2"/>
</dbReference>
<dbReference type="Proteomes" id="UP000006727">
    <property type="component" value="Chromosome 1"/>
</dbReference>
<dbReference type="SMART" id="SM00248">
    <property type="entry name" value="ANK"/>
    <property type="match status" value="4"/>
</dbReference>
<evidence type="ECO:0000256" key="3">
    <source>
        <dbReference type="ARBA" id="ARBA00022448"/>
    </source>
</evidence>
<dbReference type="PaxDb" id="3218-PP1S283_74V6.1"/>
<evidence type="ECO:0000313" key="21">
    <source>
        <dbReference type="Proteomes" id="UP000006727"/>
    </source>
</evidence>
<dbReference type="PANTHER" id="PTHR45743:SF2">
    <property type="entry name" value="POTASSIUM CHANNEL AKT1"/>
    <property type="match status" value="1"/>
</dbReference>
<evidence type="ECO:0000256" key="4">
    <source>
        <dbReference type="ARBA" id="ARBA00022538"/>
    </source>
</evidence>
<dbReference type="Pfam" id="PF00027">
    <property type="entry name" value="cNMP_binding"/>
    <property type="match status" value="1"/>
</dbReference>
<dbReference type="InterPro" id="IPR021789">
    <property type="entry name" value="KHA_dom"/>
</dbReference>
<dbReference type="InterPro" id="IPR005821">
    <property type="entry name" value="Ion_trans_dom"/>
</dbReference>
<dbReference type="OMA" id="GVICYRP"/>
<feature type="transmembrane region" description="Helical" evidence="15">
    <location>
        <begin position="68"/>
        <end position="86"/>
    </location>
</feature>
<evidence type="ECO:0000256" key="5">
    <source>
        <dbReference type="ARBA" id="ARBA00022692"/>
    </source>
</evidence>
<evidence type="ECO:0000256" key="11">
    <source>
        <dbReference type="ARBA" id="ARBA00023136"/>
    </source>
</evidence>
<gene>
    <name evidence="18" type="primary">akt1</name>
    <name evidence="20" type="synonym">LOC112282511</name>
    <name evidence="19" type="ORF">PHYPA_000034</name>
</gene>